<evidence type="ECO:0000313" key="9">
    <source>
        <dbReference type="Proteomes" id="UP000636004"/>
    </source>
</evidence>
<dbReference type="InterPro" id="IPR000209">
    <property type="entry name" value="Peptidase_S8/S53_dom"/>
</dbReference>
<dbReference type="PROSITE" id="PS51257">
    <property type="entry name" value="PROKAR_LIPOPROTEIN"/>
    <property type="match status" value="1"/>
</dbReference>
<comment type="caution">
    <text evidence="8">The sequence shown here is derived from an EMBL/GenBank/DDBJ whole genome shotgun (WGS) entry which is preliminary data.</text>
</comment>
<dbReference type="PROSITE" id="PS00136">
    <property type="entry name" value="SUBTILASE_ASP"/>
    <property type="match status" value="1"/>
</dbReference>
<organism evidence="8 9">
    <name type="scientific">Algibacter mikhailovii</name>
    <dbReference type="NCBI Taxonomy" id="425498"/>
    <lineage>
        <taxon>Bacteria</taxon>
        <taxon>Pseudomonadati</taxon>
        <taxon>Bacteroidota</taxon>
        <taxon>Flavobacteriia</taxon>
        <taxon>Flavobacteriales</taxon>
        <taxon>Flavobacteriaceae</taxon>
        <taxon>Algibacter</taxon>
    </lineage>
</organism>
<proteinExistence type="inferred from homology"/>
<accession>A0A918VD78</accession>
<feature type="domain" description="Peptidase S8/S53" evidence="7">
    <location>
        <begin position="80"/>
        <end position="491"/>
    </location>
</feature>
<dbReference type="CDD" id="cd07483">
    <property type="entry name" value="Peptidases_S8_Subtilisin_Novo-like"/>
    <property type="match status" value="1"/>
</dbReference>
<dbReference type="PIRSF" id="PIRSF037892">
    <property type="entry name" value="Subtilisin_rel_SRU_0565"/>
    <property type="match status" value="1"/>
</dbReference>
<evidence type="ECO:0000256" key="5">
    <source>
        <dbReference type="PROSITE-ProRule" id="PRU01240"/>
    </source>
</evidence>
<protein>
    <submittedName>
        <fullName evidence="8">Peptidase S8</fullName>
    </submittedName>
</protein>
<keyword evidence="9" id="KW-1185">Reference proteome</keyword>
<keyword evidence="2 5" id="KW-0645">Protease</keyword>
<dbReference type="InterPro" id="IPR051048">
    <property type="entry name" value="Peptidase_S8/S53_subtilisin"/>
</dbReference>
<name>A0A918VD78_9FLAO</name>
<dbReference type="Proteomes" id="UP000636004">
    <property type="component" value="Unassembled WGS sequence"/>
</dbReference>
<dbReference type="InterPro" id="IPR015500">
    <property type="entry name" value="Peptidase_S8_subtilisin-rel"/>
</dbReference>
<dbReference type="Pfam" id="PF00082">
    <property type="entry name" value="Peptidase_S8"/>
    <property type="match status" value="1"/>
</dbReference>
<comment type="similarity">
    <text evidence="1 5 6">Belongs to the peptidase S8 family.</text>
</comment>
<feature type="active site" description="Charge relay system" evidence="5">
    <location>
        <position position="459"/>
    </location>
</feature>
<keyword evidence="3 5" id="KW-0378">Hydrolase</keyword>
<dbReference type="GO" id="GO:0004252">
    <property type="term" value="F:serine-type endopeptidase activity"/>
    <property type="evidence" value="ECO:0007669"/>
    <property type="project" value="UniProtKB-UniRule"/>
</dbReference>
<evidence type="ECO:0000259" key="7">
    <source>
        <dbReference type="Pfam" id="PF00082"/>
    </source>
</evidence>
<dbReference type="InterPro" id="IPR017308">
    <property type="entry name" value="Pept_S8_subtilisin_bacteroid"/>
</dbReference>
<evidence type="ECO:0000256" key="4">
    <source>
        <dbReference type="ARBA" id="ARBA00022825"/>
    </source>
</evidence>
<reference evidence="8" key="2">
    <citation type="submission" date="2020-09" db="EMBL/GenBank/DDBJ databases">
        <authorList>
            <person name="Sun Q."/>
            <person name="Kim S."/>
        </authorList>
    </citation>
    <scope>NUCLEOTIDE SEQUENCE</scope>
    <source>
        <strain evidence="8">KCTC 12710</strain>
    </source>
</reference>
<dbReference type="AlphaFoldDB" id="A0A918VD78"/>
<dbReference type="InterPro" id="IPR022398">
    <property type="entry name" value="Peptidase_S8_His-AS"/>
</dbReference>
<evidence type="ECO:0000256" key="2">
    <source>
        <dbReference type="ARBA" id="ARBA00022670"/>
    </source>
</evidence>
<dbReference type="PANTHER" id="PTHR43399:SF4">
    <property type="entry name" value="CELL WALL-ASSOCIATED PROTEASE"/>
    <property type="match status" value="1"/>
</dbReference>
<evidence type="ECO:0000256" key="6">
    <source>
        <dbReference type="RuleBase" id="RU003355"/>
    </source>
</evidence>
<dbReference type="GO" id="GO:0006508">
    <property type="term" value="P:proteolysis"/>
    <property type="evidence" value="ECO:0007669"/>
    <property type="project" value="UniProtKB-KW"/>
</dbReference>
<dbReference type="RefSeq" id="WP_189362138.1">
    <property type="nucleotide sequence ID" value="NZ_BMWZ01000007.1"/>
</dbReference>
<evidence type="ECO:0000256" key="3">
    <source>
        <dbReference type="ARBA" id="ARBA00022801"/>
    </source>
</evidence>
<dbReference type="PROSITE" id="PS00138">
    <property type="entry name" value="SUBTILASE_SER"/>
    <property type="match status" value="1"/>
</dbReference>
<dbReference type="PROSITE" id="PS51892">
    <property type="entry name" value="SUBTILASE"/>
    <property type="match status" value="1"/>
</dbReference>
<feature type="active site" description="Charge relay system" evidence="5">
    <location>
        <position position="89"/>
    </location>
</feature>
<evidence type="ECO:0000313" key="8">
    <source>
        <dbReference type="EMBL" id="GGZ89638.1"/>
    </source>
</evidence>
<dbReference type="PROSITE" id="PS00137">
    <property type="entry name" value="SUBTILASE_HIS"/>
    <property type="match status" value="1"/>
</dbReference>
<evidence type="ECO:0000256" key="1">
    <source>
        <dbReference type="ARBA" id="ARBA00011073"/>
    </source>
</evidence>
<gene>
    <name evidence="8" type="ORF">GCM10007028_29930</name>
</gene>
<dbReference type="Gene3D" id="3.40.50.200">
    <property type="entry name" value="Peptidase S8/S53 domain"/>
    <property type="match status" value="2"/>
</dbReference>
<dbReference type="InterPro" id="IPR034080">
    <property type="entry name" value="Protease_P7-like_dom"/>
</dbReference>
<dbReference type="PANTHER" id="PTHR43399">
    <property type="entry name" value="SUBTILISIN-RELATED"/>
    <property type="match status" value="1"/>
</dbReference>
<dbReference type="SUPFAM" id="SSF52743">
    <property type="entry name" value="Subtilisin-like"/>
    <property type="match status" value="1"/>
</dbReference>
<dbReference type="InterPro" id="IPR023828">
    <property type="entry name" value="Peptidase_S8_Ser-AS"/>
</dbReference>
<dbReference type="EMBL" id="BMWZ01000007">
    <property type="protein sequence ID" value="GGZ89638.1"/>
    <property type="molecule type" value="Genomic_DNA"/>
</dbReference>
<sequence length="536" mass="58650">MNTFKTIAKSAFLAVLISGCGSTGDIISTPTENIDNSPLKVSELTEAEKHNWGHLDLVSDTIPGMSVDKAYTALIKKKKGKKVIVAVIDSGIDIDHEDLDDVIWTNKDEIPNNNIDDDKNGYIDDIHGWNFLGKGYDEQLELVRILVKGDKTNPDYERAKAEYEEEYAKWLERKTQYDQIYEQIKNADETLANHLGKKDYTKEEVNAIKTEDDVLNRSVQIAKYMFSNNMDSMADAVKEIGSSLESINDRLNSNLNKDLKGRVTGDDPYDMSTKYYGDGNVKPVKKSESHGTHVAGIIAAERNNGLGANGVANNVEIMSIRAVPNGDEYDKDVALAIRYAVDNGAQVINGSFGKSYSPNGEWVRDAITYASENDVVFVHAAGNDSKDVDTEPNFPDDNINGKEISNTYIRVGALSPKYGSNMVASFSNYGKQNVDVFAPGDSVYSTTPENEYDTKGGTSMAAPAVAGVAALIRSYFPDLSAAQVKQVIMESGLAINRKVIVGGDSEDVRPFADLSKSSRMVNAYNAFIIAAKMAAK</sequence>
<feature type="active site" description="Charge relay system" evidence="5">
    <location>
        <position position="290"/>
    </location>
</feature>
<dbReference type="InterPro" id="IPR036852">
    <property type="entry name" value="Peptidase_S8/S53_dom_sf"/>
</dbReference>
<reference evidence="8" key="1">
    <citation type="journal article" date="2014" name="Int. J. Syst. Evol. Microbiol.">
        <title>Complete genome sequence of Corynebacterium casei LMG S-19264T (=DSM 44701T), isolated from a smear-ripened cheese.</title>
        <authorList>
            <consortium name="US DOE Joint Genome Institute (JGI-PGF)"/>
            <person name="Walter F."/>
            <person name="Albersmeier A."/>
            <person name="Kalinowski J."/>
            <person name="Ruckert C."/>
        </authorList>
    </citation>
    <scope>NUCLEOTIDE SEQUENCE</scope>
    <source>
        <strain evidence="8">KCTC 12710</strain>
    </source>
</reference>
<dbReference type="PRINTS" id="PR00723">
    <property type="entry name" value="SUBTILISIN"/>
</dbReference>
<keyword evidence="4 5" id="KW-0720">Serine protease</keyword>
<dbReference type="InterPro" id="IPR023827">
    <property type="entry name" value="Peptidase_S8_Asp-AS"/>
</dbReference>